<evidence type="ECO:0000313" key="2">
    <source>
        <dbReference type="EMBL" id="XBV47615.1"/>
    </source>
</evidence>
<protein>
    <recommendedName>
        <fullName evidence="1">ADF-H domain-containing protein</fullName>
    </recommendedName>
</protein>
<sequence>MKSILSSKLEAQMATFFLFRYKAIIIKYDQISDIFVSESAFLMGEHISVIVNKLPANDVRYIIMRFIFCSSSKERNDSLMLEWDPELKFFSHEKKARSESLQHLIKANKMQLTYLSISSHHEFDEPALLQKLDSLNQAGST</sequence>
<dbReference type="PROSITE" id="PS51263">
    <property type="entry name" value="ADF_H"/>
    <property type="match status" value="1"/>
</dbReference>
<gene>
    <name evidence="2" type="ORF">AAF463_23500</name>
</gene>
<dbReference type="AlphaFoldDB" id="A0AAU7U3P6"/>
<dbReference type="Gene3D" id="3.40.20.10">
    <property type="entry name" value="Severin"/>
    <property type="match status" value="1"/>
</dbReference>
<proteinExistence type="predicted"/>
<keyword evidence="2" id="KW-0614">Plasmid</keyword>
<geneLocation type="plasmid" evidence="2">
    <name>plasmindB</name>
</geneLocation>
<dbReference type="GO" id="GO:0003779">
    <property type="term" value="F:actin binding"/>
    <property type="evidence" value="ECO:0007669"/>
    <property type="project" value="InterPro"/>
</dbReference>
<dbReference type="SUPFAM" id="SSF55753">
    <property type="entry name" value="Actin depolymerizing proteins"/>
    <property type="match status" value="1"/>
</dbReference>
<evidence type="ECO:0000259" key="1">
    <source>
        <dbReference type="PROSITE" id="PS51263"/>
    </source>
</evidence>
<dbReference type="RefSeq" id="WP_350262662.1">
    <property type="nucleotide sequence ID" value="NZ_CP158294.1"/>
</dbReference>
<name>A0AAU7U3P6_9GAMM</name>
<dbReference type="EMBL" id="CP158294">
    <property type="protein sequence ID" value="XBV47615.1"/>
    <property type="molecule type" value="Genomic_DNA"/>
</dbReference>
<dbReference type="InterPro" id="IPR002108">
    <property type="entry name" value="ADF-H"/>
</dbReference>
<dbReference type="Pfam" id="PF00241">
    <property type="entry name" value="Cofilin_ADF"/>
    <property type="match status" value="1"/>
</dbReference>
<organism evidence="2">
    <name type="scientific">Pantoea sp. BJ2</name>
    <dbReference type="NCBI Taxonomy" id="3141322"/>
    <lineage>
        <taxon>Bacteria</taxon>
        <taxon>Pseudomonadati</taxon>
        <taxon>Pseudomonadota</taxon>
        <taxon>Gammaproteobacteria</taxon>
        <taxon>Enterobacterales</taxon>
        <taxon>Erwiniaceae</taxon>
        <taxon>Pantoea</taxon>
    </lineage>
</organism>
<reference evidence="2" key="1">
    <citation type="submission" date="2024-06" db="EMBL/GenBank/DDBJ databases">
        <title>Multiomics insights into the TNT degradation mechanism by Pantoea sp. BJ2 isolated from an ammunition destruction site.</title>
        <authorList>
            <person name="Luo J."/>
        </authorList>
    </citation>
    <scope>NUCLEOTIDE SEQUENCE</scope>
    <source>
        <strain evidence="2">BJ2</strain>
        <plasmid evidence="2">plasmindB</plasmid>
    </source>
</reference>
<feature type="domain" description="ADF-H" evidence="1">
    <location>
        <begin position="1"/>
        <end position="133"/>
    </location>
</feature>
<accession>A0AAU7U3P6</accession>
<dbReference type="InterPro" id="IPR029006">
    <property type="entry name" value="ADF-H/Gelsolin-like_dom_sf"/>
</dbReference>